<evidence type="ECO:0000256" key="1">
    <source>
        <dbReference type="SAM" id="SignalP"/>
    </source>
</evidence>
<keyword evidence="3" id="KW-1185">Reference proteome</keyword>
<gene>
    <name evidence="2" type="ORF">NEQG_01142</name>
</gene>
<organism evidence="2 3">
    <name type="scientific">Nematocida parisii (strain ERTm3)</name>
    <name type="common">Nematode killer fungus</name>
    <dbReference type="NCBI Taxonomy" id="935791"/>
    <lineage>
        <taxon>Eukaryota</taxon>
        <taxon>Fungi</taxon>
        <taxon>Fungi incertae sedis</taxon>
        <taxon>Microsporidia</taxon>
        <taxon>Nematocida</taxon>
    </lineage>
</organism>
<keyword evidence="1" id="KW-0732">Signal</keyword>
<dbReference type="PROSITE" id="PS51257">
    <property type="entry name" value="PROKAR_LIPOPROTEIN"/>
    <property type="match status" value="1"/>
</dbReference>
<dbReference type="EMBL" id="GL870878">
    <property type="protein sequence ID" value="EIJ88452.1"/>
    <property type="molecule type" value="Genomic_DNA"/>
</dbReference>
<evidence type="ECO:0000313" key="3">
    <source>
        <dbReference type="Proteomes" id="UP000002872"/>
    </source>
</evidence>
<name>I3EGV5_NEMP3</name>
<dbReference type="OrthoDB" id="2188156at2759"/>
<evidence type="ECO:0000313" key="2">
    <source>
        <dbReference type="EMBL" id="EIJ88452.1"/>
    </source>
</evidence>
<dbReference type="OMA" id="CENICYI"/>
<accession>I3EGV5</accession>
<feature type="signal peptide" evidence="1">
    <location>
        <begin position="1"/>
        <end position="20"/>
    </location>
</feature>
<proteinExistence type="predicted"/>
<sequence length="903" mass="104750">MKKQAVPLIILTIMLSCMHSRISLVEMKGILSTAIEESHEKTTINPDGPLNPLYGYIYHAAGYVHNKRFFSPEIKTDYTLRNIGNPDDVQISYEFNRKPAKDKACPVKDHSLNINQYLYEYHTQLIKMFPSPGEEINIAVGRNSSFTKFLRSENAKPYTAQILASLLLLSEGVNIPIGVSTINQQKMLILYNRDKTKVHFRINMRVITKIIDDTTCAYNLQGEAINIIKFFVKYKDTSILQEDRIQEPSSVEEFRSGKFLNTPRFLIQMYIHEFIDTEEDYIQLAKSIYTLLNESLDVLYMMDTTLESVNEIEHINDVLKKYFTVDLSHNHTNEYICDIEEFENILDTYAVCPFIHFSQLPVYTRVPMYIRKTSAFIENQIHYYSNCAETAILSLFFSLAYNPESRTYTTASMPNASSDLSWFFNEHSRYKQTINNKMHRDWCKVVADLPCENICYINNRNEIKSGIINFLYTVIEITGESTKTIKKLQKIVNDIKISPYINSYTEDKLTRYLNDLFKRLSCNKEVTVTCKNIKKSPENNQVDVFGIIEIKFSHNNIQGGIGLSFNKGHTYAYVLSSAVTFTLNDFNRVTALKNKYESIKKPVGYAIIEYITKQTDIFTMEEHLAAFIQKEQVQKIIKKGSTEINEIFVTAKISSVNYKIILVTNMLIWSITEELSQDHPVIRLVHNLLGSVPLHDQNTREEIFSALRYIKGVHQLYPNIDFPTGHSLGIECDTYELFCVFSCILDMDNPKVLLQCLCKYMTITNSACFDWNPLTTKTLSERIFNCIFSQRSINILNRLQMRMLTFWKHNPSVRNWVNLSWLIYACNDPNPSKEFILAVYKNIDLREYLPVQDSNIAGSTYTNALFTIMNMQKDFEEIEGLNHPKIRFKKVLQNARNILTYNR</sequence>
<reference evidence="2" key="1">
    <citation type="submission" date="2011-01" db="EMBL/GenBank/DDBJ databases">
        <title>The Genome Sequence of Nematocida parisii strain ERTm3.</title>
        <authorList>
            <consortium name="The Broad Institute Genome Sequencing Platform"/>
            <consortium name="The Broad Institute Genome Sequencing Center for Infectious Disease"/>
            <person name="Cuomo C."/>
            <person name="Troemel E."/>
            <person name="Young S.K."/>
            <person name="Zeng Q."/>
            <person name="Gargeya S."/>
            <person name="Fitzgerald M."/>
            <person name="Haas B."/>
            <person name="Abouelleil A."/>
            <person name="Alvarado L."/>
            <person name="Arachchi H.M."/>
            <person name="Berlin A."/>
            <person name="Chapman S.B."/>
            <person name="Gearin G."/>
            <person name="Goldberg J."/>
            <person name="Griggs A."/>
            <person name="Gujja S."/>
            <person name="Hansen M."/>
            <person name="Heiman D."/>
            <person name="Howarth C."/>
            <person name="Larimer J."/>
            <person name="Lui A."/>
            <person name="MacDonald P.J.P."/>
            <person name="McCowen C."/>
            <person name="Montmayeur A."/>
            <person name="Murphy C."/>
            <person name="Neiman D."/>
            <person name="Pearson M."/>
            <person name="Priest M."/>
            <person name="Roberts A."/>
            <person name="Saif S."/>
            <person name="Shea T."/>
            <person name="Sisk P."/>
            <person name="Stolte C."/>
            <person name="Sykes S."/>
            <person name="Wortman J."/>
            <person name="Nusbaum C."/>
            <person name="Birren B."/>
        </authorList>
    </citation>
    <scope>NUCLEOTIDE SEQUENCE</scope>
    <source>
        <strain evidence="2">ERTm3</strain>
    </source>
</reference>
<feature type="chain" id="PRO_5003670974" evidence="1">
    <location>
        <begin position="21"/>
        <end position="903"/>
    </location>
</feature>
<dbReference type="AlphaFoldDB" id="I3EGV5"/>
<protein>
    <submittedName>
        <fullName evidence="2">Uncharacterized protein</fullName>
    </submittedName>
</protein>
<dbReference type="InParanoid" id="I3EGV5"/>
<dbReference type="HOGENOM" id="CLU_009683_3_0_1"/>
<dbReference type="VEuPathDB" id="MicrosporidiaDB:NEQG_01142"/>
<dbReference type="Proteomes" id="UP000002872">
    <property type="component" value="Unassembled WGS sequence"/>
</dbReference>